<feature type="transmembrane region" description="Helical" evidence="9">
    <location>
        <begin position="93"/>
        <end position="117"/>
    </location>
</feature>
<keyword evidence="3 9" id="KW-0812">Transmembrane</keyword>
<dbReference type="Gene3D" id="3.40.50.300">
    <property type="entry name" value="P-loop containing nucleotide triphosphate hydrolases"/>
    <property type="match status" value="3"/>
</dbReference>
<dbReference type="KEGG" id="pgri:PgNI_06341"/>
<dbReference type="GO" id="GO:0015421">
    <property type="term" value="F:ABC-type oligopeptide transporter activity"/>
    <property type="evidence" value="ECO:0007669"/>
    <property type="project" value="TreeGrafter"/>
</dbReference>
<feature type="domain" description="ABC transporter" evidence="10">
    <location>
        <begin position="423"/>
        <end position="762"/>
    </location>
</feature>
<evidence type="ECO:0000256" key="9">
    <source>
        <dbReference type="SAM" id="Phobius"/>
    </source>
</evidence>
<feature type="transmembrane region" description="Helical" evidence="9">
    <location>
        <begin position="826"/>
        <end position="851"/>
    </location>
</feature>
<name>A0A6P8B6Q7_PYRGI</name>
<dbReference type="InterPro" id="IPR017871">
    <property type="entry name" value="ABC_transporter-like_CS"/>
</dbReference>
<evidence type="ECO:0000259" key="11">
    <source>
        <dbReference type="PROSITE" id="PS50929"/>
    </source>
</evidence>
<dbReference type="Pfam" id="PF00664">
    <property type="entry name" value="ABC_membrane"/>
    <property type="match status" value="2"/>
</dbReference>
<dbReference type="SUPFAM" id="SSF52540">
    <property type="entry name" value="P-loop containing nucleoside triphosphate hydrolases"/>
    <property type="match status" value="2"/>
</dbReference>
<proteinExistence type="inferred from homology"/>
<feature type="transmembrane region" description="Helical" evidence="9">
    <location>
        <begin position="1058"/>
        <end position="1078"/>
    </location>
</feature>
<comment type="subcellular location">
    <subcellularLocation>
        <location evidence="1">Membrane</location>
        <topology evidence="1">Multi-pass membrane protein</topology>
    </subcellularLocation>
</comment>
<feature type="transmembrane region" description="Helical" evidence="9">
    <location>
        <begin position="361"/>
        <end position="378"/>
    </location>
</feature>
<feature type="transmembrane region" description="Helical" evidence="9">
    <location>
        <begin position="221"/>
        <end position="241"/>
    </location>
</feature>
<evidence type="ECO:0000256" key="6">
    <source>
        <dbReference type="ARBA" id="ARBA00022989"/>
    </source>
</evidence>
<dbReference type="RefSeq" id="XP_030982838.1">
    <property type="nucleotide sequence ID" value="XM_031126365.1"/>
</dbReference>
<dbReference type="Proteomes" id="UP000515153">
    <property type="component" value="Chromosome I"/>
</dbReference>
<accession>A0A6P8B6Q7</accession>
<feature type="domain" description="ABC transporter" evidence="10">
    <location>
        <begin position="1155"/>
        <end position="1392"/>
    </location>
</feature>
<evidence type="ECO:0000256" key="5">
    <source>
        <dbReference type="ARBA" id="ARBA00022840"/>
    </source>
</evidence>
<dbReference type="SUPFAM" id="SSF90123">
    <property type="entry name" value="ABC transporter transmembrane region"/>
    <property type="match status" value="2"/>
</dbReference>
<feature type="region of interest" description="Disordered" evidence="8">
    <location>
        <begin position="1"/>
        <end position="70"/>
    </location>
</feature>
<dbReference type="InterPro" id="IPR003439">
    <property type="entry name" value="ABC_transporter-like_ATP-bd"/>
</dbReference>
<dbReference type="GeneID" id="41961274"/>
<feature type="compositionally biased region" description="Low complexity" evidence="8">
    <location>
        <begin position="26"/>
        <end position="47"/>
    </location>
</feature>
<feature type="transmembrane region" description="Helical" evidence="9">
    <location>
        <begin position="974"/>
        <end position="994"/>
    </location>
</feature>
<dbReference type="InterPro" id="IPR011527">
    <property type="entry name" value="ABC1_TM_dom"/>
</dbReference>
<dbReference type="GO" id="GO:0016887">
    <property type="term" value="F:ATP hydrolysis activity"/>
    <property type="evidence" value="ECO:0007669"/>
    <property type="project" value="InterPro"/>
</dbReference>
<feature type="domain" description="ABC transmembrane type-1" evidence="11">
    <location>
        <begin position="97"/>
        <end position="382"/>
    </location>
</feature>
<sequence length="1397" mass="152640">MSDQQPDPEKVTPSEAGGGGQVQRDAPAASTTTAAAAQPARPEGTAAVSEDGSKETPEKDDDKVTPTVSARPEREATFKDYLRVFSYAKKFDYALMVAAAIASIGAGTTLPLMNVLFGRLVNNFTGFNFFDPNAVNQFEATLNQLSLYIFILFLVRFTLNYINKFCFRLIGIRMSAAIRLDFLEALFAQSIHVLDSMPSGSAAGTITSTANTLQLGISEKLGTFLEFTSLIITALIVAMTWSWELTLITSTVILFLGLVIGIILPFIIKGTSKQTKAEAKATSVASEAFNSIRMVTACGAQERIGLRYSEWVHKAKQFGQSTTPMLAIQFGLIFFGIYAAFALSFWYGTTKMAAEGRVNDAGTIIIVLMSVMMMIFSIERISAPLIAASKAMVAATEFFVIIDAPRPNPGTVMAPQVSATEDISFSGVTFAYPSRPHVKVLDDLSLTFPAGKVTAIVGPSGSGKSTVVGLIERWYNLKQGYVLAKTVAQDKTKEKNKKKGKNGKDGKPKKKSSDGLDDDDNEEETTPAPEETGDPVQLQGEVSTCGHNLDDINIKWWRSQIGLVQQEPFLFNDTIEKNVMYGLIGSEFENESEERKKELCREACAEAFADEFIDRLPDGYQTQVGDSGTKLSGGQRQRIAIARSIVKRPKILILDEATSAIDVRGERIVQAALEKASQNRTTITIAHRLQVLTVAFLLIVFNFRARLSTAPSKQLLTCSSRCRSTIKSADKIIVMRNGKAVEQGTHESLLKDDKGVYFGLVNAQQLSLGDEGSDSDVAEDSLEDRLAREKSAALSENEEATMAPGWKKRGLVNSFGRLLGEQKSRWPVYGISVVAAMVAGAVVPLQAFLFAKLIAIFQNPNIDRYRADGSFYSLMWLVLAVANGFGYFFLAYSAIHLQHFICAVYRQQYFQSLLYQKIGFFDEEPNSTGSLTARVAGDPKQLEELLGVNMAMVYTAVFGLVGALAIAFAHSWKLALVALCVTVPLGLGAGYFRFKYELDFEKMYAEVFAESSKWASESIGAFRTVSALTLEDVITSRYSSLLSHHVTKAYLKARFTTLIFALSDSISLACQALVFWYGGQLILRGEIDIVQFFVCYLAVINGAEAAGNGLSFGPNAAQAAAASNRILSIRDSVEKDLSNTKNFKSVPDVEKGVEIEFRNVSFKYPTRNVNVLKELNLTIGKGQFVALVGASGSGKTSVISLLERFYDVAKGEIIFNGVPITDVNVFEYRKLMSLVAQEATLFQGSIKDNILIGVDPTTVTEAQLHEVCRDASIHDFIVSLPNGYDTDIGSKGVSLSGGQKQRVAIARALIRNPRVLLLDEATSSLDSDTEKLIQATFDRVSKGRTTVAVAHRLATIQNADLIYVLGEGKVLEQGSHTELLKKRGVYWHMCQSQALDR</sequence>
<dbReference type="InterPro" id="IPR003593">
    <property type="entry name" value="AAA+_ATPase"/>
</dbReference>
<keyword evidence="12" id="KW-1185">Reference proteome</keyword>
<evidence type="ECO:0000256" key="4">
    <source>
        <dbReference type="ARBA" id="ARBA00022741"/>
    </source>
</evidence>
<dbReference type="GO" id="GO:0005524">
    <property type="term" value="F:ATP binding"/>
    <property type="evidence" value="ECO:0007669"/>
    <property type="project" value="UniProtKB-KW"/>
</dbReference>
<feature type="domain" description="ABC transmembrane type-1" evidence="11">
    <location>
        <begin position="831"/>
        <end position="1118"/>
    </location>
</feature>
<evidence type="ECO:0000259" key="10">
    <source>
        <dbReference type="PROSITE" id="PS50893"/>
    </source>
</evidence>
<dbReference type="InterPro" id="IPR027417">
    <property type="entry name" value="P-loop_NTPase"/>
</dbReference>
<feature type="compositionally biased region" description="Acidic residues" evidence="8">
    <location>
        <begin position="515"/>
        <end position="525"/>
    </location>
</feature>
<keyword evidence="7 9" id="KW-0472">Membrane</keyword>
<protein>
    <submittedName>
        <fullName evidence="13">Uncharacterized protein</fullName>
    </submittedName>
</protein>
<reference evidence="13" key="3">
    <citation type="submission" date="2025-08" db="UniProtKB">
        <authorList>
            <consortium name="RefSeq"/>
        </authorList>
    </citation>
    <scope>IDENTIFICATION</scope>
    <source>
        <strain evidence="13">NI907</strain>
    </source>
</reference>
<dbReference type="PANTHER" id="PTHR43394">
    <property type="entry name" value="ATP-DEPENDENT PERMEASE MDL1, MITOCHONDRIAL"/>
    <property type="match status" value="1"/>
</dbReference>
<keyword evidence="4" id="KW-0547">Nucleotide-binding</keyword>
<feature type="region of interest" description="Disordered" evidence="8">
    <location>
        <begin position="492"/>
        <end position="542"/>
    </location>
</feature>
<dbReference type="PROSITE" id="PS00211">
    <property type="entry name" value="ABC_TRANSPORTER_1"/>
    <property type="match status" value="2"/>
</dbReference>
<dbReference type="CDD" id="cd18577">
    <property type="entry name" value="ABC_6TM_Pgp_ABCB1_D1_like"/>
    <property type="match status" value="1"/>
</dbReference>
<evidence type="ECO:0000313" key="13">
    <source>
        <dbReference type="RefSeq" id="XP_030982838.1"/>
    </source>
</evidence>
<feature type="transmembrane region" description="Helical" evidence="9">
    <location>
        <begin position="247"/>
        <end position="268"/>
    </location>
</feature>
<feature type="compositionally biased region" description="Basic and acidic residues" evidence="8">
    <location>
        <begin position="502"/>
        <end position="514"/>
    </location>
</feature>
<evidence type="ECO:0000256" key="7">
    <source>
        <dbReference type="ARBA" id="ARBA00023136"/>
    </source>
</evidence>
<evidence type="ECO:0000256" key="2">
    <source>
        <dbReference type="ARBA" id="ARBA00007577"/>
    </source>
</evidence>
<evidence type="ECO:0000256" key="1">
    <source>
        <dbReference type="ARBA" id="ARBA00004141"/>
    </source>
</evidence>
<dbReference type="PANTHER" id="PTHR43394:SF18">
    <property type="entry name" value="ABC TRANSPORTER B FAMILY MEMBER 11-LIKE"/>
    <property type="match status" value="1"/>
</dbReference>
<comment type="similarity">
    <text evidence="2">Belongs to the ABC transporter superfamily. ABCB family. Multidrug resistance exporter (TC 3.A.1.201) subfamily.</text>
</comment>
<dbReference type="Gene3D" id="1.20.1560.10">
    <property type="entry name" value="ABC transporter type 1, transmembrane domain"/>
    <property type="match status" value="3"/>
</dbReference>
<feature type="transmembrane region" description="Helical" evidence="9">
    <location>
        <begin position="145"/>
        <end position="163"/>
    </location>
</feature>
<dbReference type="InterPro" id="IPR036640">
    <property type="entry name" value="ABC1_TM_sf"/>
</dbReference>
<keyword evidence="5" id="KW-0067">ATP-binding</keyword>
<reference evidence="12 13" key="1">
    <citation type="journal article" date="2019" name="Mol. Biol. Evol.">
        <title>Blast fungal genomes show frequent chromosomal changes, gene gains and losses, and effector gene turnover.</title>
        <authorList>
            <person name="Gomez Luciano L.B."/>
            <person name="Jason Tsai I."/>
            <person name="Chuma I."/>
            <person name="Tosa Y."/>
            <person name="Chen Y.H."/>
            <person name="Li J.Y."/>
            <person name="Li M.Y."/>
            <person name="Jade Lu M.Y."/>
            <person name="Nakayashiki H."/>
            <person name="Li W.H."/>
        </authorList>
    </citation>
    <scope>NUCLEOTIDE SEQUENCE [LARGE SCALE GENOMIC DNA]</scope>
    <source>
        <strain evidence="12 13">NI907</strain>
    </source>
</reference>
<reference evidence="13" key="2">
    <citation type="submission" date="2019-10" db="EMBL/GenBank/DDBJ databases">
        <authorList>
            <consortium name="NCBI Genome Project"/>
        </authorList>
    </citation>
    <scope>NUCLEOTIDE SEQUENCE</scope>
    <source>
        <strain evidence="13">NI907</strain>
    </source>
</reference>
<feature type="transmembrane region" description="Helical" evidence="9">
    <location>
        <begin position="946"/>
        <end position="968"/>
    </location>
</feature>
<feature type="transmembrane region" description="Helical" evidence="9">
    <location>
        <begin position="871"/>
        <end position="890"/>
    </location>
</feature>
<feature type="compositionally biased region" description="Basic and acidic residues" evidence="8">
    <location>
        <begin position="51"/>
        <end position="64"/>
    </location>
</feature>
<gene>
    <name evidence="13" type="ORF">PgNI_06341</name>
</gene>
<dbReference type="InterPro" id="IPR039421">
    <property type="entry name" value="Type_1_exporter"/>
</dbReference>
<dbReference type="SMART" id="SM00382">
    <property type="entry name" value="AAA"/>
    <property type="match status" value="2"/>
</dbReference>
<organism evidence="12 13">
    <name type="scientific">Pyricularia grisea</name>
    <name type="common">Crabgrass-specific blast fungus</name>
    <name type="synonym">Magnaporthe grisea</name>
    <dbReference type="NCBI Taxonomy" id="148305"/>
    <lineage>
        <taxon>Eukaryota</taxon>
        <taxon>Fungi</taxon>
        <taxon>Dikarya</taxon>
        <taxon>Ascomycota</taxon>
        <taxon>Pezizomycotina</taxon>
        <taxon>Sordariomycetes</taxon>
        <taxon>Sordariomycetidae</taxon>
        <taxon>Magnaporthales</taxon>
        <taxon>Pyriculariaceae</taxon>
        <taxon>Pyricularia</taxon>
    </lineage>
</organism>
<dbReference type="GO" id="GO:0005743">
    <property type="term" value="C:mitochondrial inner membrane"/>
    <property type="evidence" value="ECO:0007669"/>
    <property type="project" value="TreeGrafter"/>
</dbReference>
<evidence type="ECO:0000256" key="3">
    <source>
        <dbReference type="ARBA" id="ARBA00022692"/>
    </source>
</evidence>
<dbReference type="PROSITE" id="PS50929">
    <property type="entry name" value="ABC_TM1F"/>
    <property type="match status" value="2"/>
</dbReference>
<keyword evidence="6 9" id="KW-1133">Transmembrane helix</keyword>
<feature type="transmembrane region" description="Helical" evidence="9">
    <location>
        <begin position="326"/>
        <end position="349"/>
    </location>
</feature>
<dbReference type="GO" id="GO:0090374">
    <property type="term" value="P:oligopeptide export from mitochondrion"/>
    <property type="evidence" value="ECO:0007669"/>
    <property type="project" value="TreeGrafter"/>
</dbReference>
<evidence type="ECO:0000313" key="12">
    <source>
        <dbReference type="Proteomes" id="UP000515153"/>
    </source>
</evidence>
<dbReference type="Pfam" id="PF00005">
    <property type="entry name" value="ABC_tran"/>
    <property type="match status" value="3"/>
</dbReference>
<evidence type="ECO:0000256" key="8">
    <source>
        <dbReference type="SAM" id="MobiDB-lite"/>
    </source>
</evidence>
<dbReference type="FunFam" id="3.40.50.300:FF:000913">
    <property type="entry name" value="ABC multidrug transporter SitT"/>
    <property type="match status" value="1"/>
</dbReference>
<dbReference type="CDD" id="cd03249">
    <property type="entry name" value="ABC_MTABC3_MDL1_MDL2"/>
    <property type="match status" value="1"/>
</dbReference>
<dbReference type="CDD" id="cd18578">
    <property type="entry name" value="ABC_6TM_Pgp_ABCB1_D2_like"/>
    <property type="match status" value="1"/>
</dbReference>
<dbReference type="PROSITE" id="PS50893">
    <property type="entry name" value="ABC_TRANSPORTER_2"/>
    <property type="match status" value="2"/>
</dbReference>